<keyword evidence="11 18" id="KW-0479">Metal-binding</keyword>
<dbReference type="OrthoDB" id="9806583at2"/>
<evidence type="ECO:0000256" key="17">
    <source>
        <dbReference type="ARBA" id="ARBA00023285"/>
    </source>
</evidence>
<evidence type="ECO:0000313" key="21">
    <source>
        <dbReference type="EMBL" id="EFD94496.1"/>
    </source>
</evidence>
<comment type="similarity">
    <text evidence="6 18">Belongs to the sugar phosphate cyclases superfamily. Dehydroquinate synthase family.</text>
</comment>
<dbReference type="CDD" id="cd08195">
    <property type="entry name" value="DHQS"/>
    <property type="match status" value="1"/>
</dbReference>
<evidence type="ECO:0000259" key="19">
    <source>
        <dbReference type="Pfam" id="PF01761"/>
    </source>
</evidence>
<feature type="binding site" evidence="18">
    <location>
        <begin position="106"/>
        <end position="110"/>
    </location>
    <ligand>
        <name>NAD(+)</name>
        <dbReference type="ChEBI" id="CHEBI:57540"/>
    </ligand>
</feature>
<evidence type="ECO:0000256" key="2">
    <source>
        <dbReference type="ARBA" id="ARBA00001911"/>
    </source>
</evidence>
<evidence type="ECO:0000256" key="12">
    <source>
        <dbReference type="ARBA" id="ARBA00022741"/>
    </source>
</evidence>
<evidence type="ECO:0000256" key="6">
    <source>
        <dbReference type="ARBA" id="ARBA00005412"/>
    </source>
</evidence>
<dbReference type="PANTHER" id="PTHR43622">
    <property type="entry name" value="3-DEHYDROQUINATE SYNTHASE"/>
    <property type="match status" value="1"/>
</dbReference>
<comment type="cofactor">
    <cofactor evidence="18">
        <name>Co(2+)</name>
        <dbReference type="ChEBI" id="CHEBI:48828"/>
    </cofactor>
    <cofactor evidence="18">
        <name>Zn(2+)</name>
        <dbReference type="ChEBI" id="CHEBI:29105"/>
    </cofactor>
    <text evidence="18">Binds 1 divalent metal cation per subunit. Can use either Co(2+) or Zn(2+).</text>
</comment>
<accession>D3LTF7</accession>
<gene>
    <name evidence="18 21" type="primary">aroB</name>
    <name evidence="21" type="ORF">HMPREF0889_0557</name>
    <name evidence="22" type="ORF">HMPREF1039_1138</name>
</gene>
<dbReference type="AlphaFoldDB" id="D3LTF7"/>
<keyword evidence="12 18" id="KW-0547">Nucleotide-binding</keyword>
<keyword evidence="24" id="KW-1185">Reference proteome</keyword>
<dbReference type="Gene3D" id="3.40.50.1970">
    <property type="match status" value="1"/>
</dbReference>
<comment type="function">
    <text evidence="18">Catalyzes the conversion of 3-deoxy-D-arabino-heptulosonate 7-phosphate (DAHP) to dehydroquinate (DHQ).</text>
</comment>
<dbReference type="Pfam" id="PF24621">
    <property type="entry name" value="DHQS_C"/>
    <property type="match status" value="1"/>
</dbReference>
<dbReference type="EMBL" id="ADGP01000009">
    <property type="protein sequence ID" value="EFD94496.1"/>
    <property type="molecule type" value="Genomic_DNA"/>
</dbReference>
<keyword evidence="10 18" id="KW-0028">Amino-acid biosynthesis</keyword>
<organism evidence="21 23">
    <name type="scientific">Megasphaera lornae</name>
    <dbReference type="NCBI Taxonomy" id="1000568"/>
    <lineage>
        <taxon>Bacteria</taxon>
        <taxon>Bacillati</taxon>
        <taxon>Bacillota</taxon>
        <taxon>Negativicutes</taxon>
        <taxon>Veillonellales</taxon>
        <taxon>Veillonellaceae</taxon>
        <taxon>Megasphaera</taxon>
    </lineage>
</organism>
<dbReference type="InterPro" id="IPR050071">
    <property type="entry name" value="Dehydroquinate_synthase"/>
</dbReference>
<evidence type="ECO:0000256" key="16">
    <source>
        <dbReference type="ARBA" id="ARBA00023239"/>
    </source>
</evidence>
<comment type="pathway">
    <text evidence="5 18">Metabolic intermediate biosynthesis; chorismate biosynthesis; chorismate from D-erythrose 4-phosphate and phosphoenolpyruvate: step 2/7.</text>
</comment>
<keyword evidence="17 18" id="KW-0170">Cobalt</keyword>
<feature type="binding site" evidence="18">
    <location>
        <position position="262"/>
    </location>
    <ligand>
        <name>Zn(2+)</name>
        <dbReference type="ChEBI" id="CHEBI:29105"/>
    </ligand>
</feature>
<keyword evidence="16 18" id="KW-0456">Lyase</keyword>
<dbReference type="Pfam" id="PF01761">
    <property type="entry name" value="DHQ_synthase"/>
    <property type="match status" value="1"/>
</dbReference>
<evidence type="ECO:0000256" key="14">
    <source>
        <dbReference type="ARBA" id="ARBA00023027"/>
    </source>
</evidence>
<comment type="cofactor">
    <cofactor evidence="2 18">
        <name>NAD(+)</name>
        <dbReference type="ChEBI" id="CHEBI:57540"/>
    </cofactor>
</comment>
<evidence type="ECO:0000313" key="22">
    <source>
        <dbReference type="EMBL" id="EGL40666.1"/>
    </source>
</evidence>
<dbReference type="EMBL" id="AFIJ01000023">
    <property type="protein sequence ID" value="EGL40666.1"/>
    <property type="molecule type" value="Genomic_DNA"/>
</dbReference>
<name>D3LTF7_9FIRM</name>
<dbReference type="InterPro" id="IPR016037">
    <property type="entry name" value="DHQ_synth_AroB"/>
</dbReference>
<dbReference type="RefSeq" id="WP_007390996.1">
    <property type="nucleotide sequence ID" value="NZ_ADGP01000009.1"/>
</dbReference>
<evidence type="ECO:0000256" key="10">
    <source>
        <dbReference type="ARBA" id="ARBA00022605"/>
    </source>
</evidence>
<keyword evidence="13 18" id="KW-0862">Zinc</keyword>
<dbReference type="PIRSF" id="PIRSF001455">
    <property type="entry name" value="DHQ_synth"/>
    <property type="match status" value="1"/>
</dbReference>
<evidence type="ECO:0000259" key="20">
    <source>
        <dbReference type="Pfam" id="PF24621"/>
    </source>
</evidence>
<evidence type="ECO:0000256" key="9">
    <source>
        <dbReference type="ARBA" id="ARBA00022490"/>
    </source>
</evidence>
<dbReference type="GO" id="GO:0008652">
    <property type="term" value="P:amino acid biosynthetic process"/>
    <property type="evidence" value="ECO:0007669"/>
    <property type="project" value="UniProtKB-KW"/>
</dbReference>
<dbReference type="Proteomes" id="UP000003242">
    <property type="component" value="Unassembled WGS sequence"/>
</dbReference>
<evidence type="ECO:0000256" key="18">
    <source>
        <dbReference type="HAMAP-Rule" id="MF_00110"/>
    </source>
</evidence>
<comment type="caution">
    <text evidence="21">The sequence shown here is derived from an EMBL/GenBank/DDBJ whole genome shotgun (WGS) entry which is preliminary data.</text>
</comment>
<evidence type="ECO:0000313" key="24">
    <source>
        <dbReference type="Proteomes" id="UP000004018"/>
    </source>
</evidence>
<sequence length="353" mass="38414">MKEINVPLEKETYSIRIERGLLDRCGALVSNVTAARHIAVISDAQVDALYGQRLENTLTAAGIHVVRLVFPQGEKSKCVDRLVQLYEQLAAAEITRDDCIITLGGGVSGDLGGFAAATFLRGIPFIQIPTTVIAQVDSSVGGKVAIDLRSGKNLVGSFYQPSAVWIDPDLLQTLPQAFIRDGMGEVIKYGYIRDIRLVERLEAWNETTLSSHWEEIIAACCTIKAAVVAADTRDTGERQILNFGHTIGHAVEGFYGFGTYTHGQGVAIGMSRLTARTEAAGMTEAGVTKRLRRLLQRYGLPIDVPASAEELLPFIKHDKKRRGQMITLVVVPRPGTCRLVPIALSEAAQYIGK</sequence>
<evidence type="ECO:0000256" key="8">
    <source>
        <dbReference type="ARBA" id="ARBA00017684"/>
    </source>
</evidence>
<dbReference type="HAMAP" id="MF_00110">
    <property type="entry name" value="DHQ_synthase"/>
    <property type="match status" value="1"/>
</dbReference>
<dbReference type="eggNOG" id="COG0337">
    <property type="taxonomic scope" value="Bacteria"/>
</dbReference>
<dbReference type="NCBIfam" id="TIGR01357">
    <property type="entry name" value="aroB"/>
    <property type="match status" value="1"/>
</dbReference>
<feature type="binding site" evidence="18">
    <location>
        <begin position="130"/>
        <end position="131"/>
    </location>
    <ligand>
        <name>NAD(+)</name>
        <dbReference type="ChEBI" id="CHEBI:57540"/>
    </ligand>
</feature>
<dbReference type="STRING" id="699218.HMPREF0889_0557"/>
<dbReference type="PANTHER" id="PTHR43622:SF7">
    <property type="entry name" value="3-DEHYDROQUINATE SYNTHASE, CHLOROPLASTIC"/>
    <property type="match status" value="1"/>
</dbReference>
<dbReference type="Proteomes" id="UP000004018">
    <property type="component" value="Unassembled WGS sequence"/>
</dbReference>
<dbReference type="InterPro" id="IPR030963">
    <property type="entry name" value="DHQ_synth_fam"/>
</dbReference>
<feature type="binding site" evidence="18">
    <location>
        <position position="185"/>
    </location>
    <ligand>
        <name>Zn(2+)</name>
        <dbReference type="ChEBI" id="CHEBI:29105"/>
    </ligand>
</feature>
<dbReference type="SUPFAM" id="SSF56796">
    <property type="entry name" value="Dehydroquinate synthase-like"/>
    <property type="match status" value="1"/>
</dbReference>
<protein>
    <recommendedName>
        <fullName evidence="8 18">3-dehydroquinate synthase</fullName>
        <shortName evidence="18">DHQS</shortName>
        <ecNumber evidence="7 18">4.2.3.4</ecNumber>
    </recommendedName>
</protein>
<reference evidence="22 24" key="3">
    <citation type="submission" date="2011-04" db="EMBL/GenBank/DDBJ databases">
        <authorList>
            <person name="Harkins D.M."/>
            <person name="Madupu R."/>
            <person name="Durkin A.S."/>
            <person name="Torralba M."/>
            <person name="Methe B."/>
            <person name="Sutton G.G."/>
            <person name="Nelson K.E."/>
        </authorList>
    </citation>
    <scope>NUCLEOTIDE SEQUENCE [LARGE SCALE GENOMIC DNA]</scope>
    <source>
        <strain evidence="22 24">UPII 199-6</strain>
    </source>
</reference>
<dbReference type="FunFam" id="3.40.50.1970:FF:000007">
    <property type="entry name" value="Pentafunctional AROM polypeptide"/>
    <property type="match status" value="1"/>
</dbReference>
<dbReference type="GO" id="GO:0009073">
    <property type="term" value="P:aromatic amino acid family biosynthetic process"/>
    <property type="evidence" value="ECO:0007669"/>
    <property type="project" value="UniProtKB-KW"/>
</dbReference>
<reference evidence="23" key="1">
    <citation type="submission" date="2009-12" db="EMBL/GenBank/DDBJ databases">
        <title>Sequence of Clostridiales genomosp. BVAB3 str. UPII9-5.</title>
        <authorList>
            <person name="Madupu R."/>
            <person name="Durkin A.S."/>
            <person name="Torralba M."/>
            <person name="Methe B."/>
            <person name="Sutton G.G."/>
            <person name="Strausberg R.L."/>
            <person name="Nelson K.E."/>
        </authorList>
    </citation>
    <scope>NUCLEOTIDE SEQUENCE [LARGE SCALE GENOMIC DNA]</scope>
    <source>
        <strain evidence="23">28L</strain>
    </source>
</reference>
<dbReference type="GO" id="GO:0009423">
    <property type="term" value="P:chorismate biosynthetic process"/>
    <property type="evidence" value="ECO:0007669"/>
    <property type="project" value="UniProtKB-UniRule"/>
</dbReference>
<comment type="subcellular location">
    <subcellularLocation>
        <location evidence="4 18">Cytoplasm</location>
    </subcellularLocation>
</comment>
<reference evidence="21" key="2">
    <citation type="submission" date="2009-12" db="EMBL/GenBank/DDBJ databases">
        <authorList>
            <person name="Madupu R."/>
            <person name="Durkin A.S."/>
            <person name="Torralba M."/>
            <person name="Methe B."/>
            <person name="Sutton G.G."/>
            <person name="Strausberg R.L."/>
            <person name="Nelson K.E."/>
        </authorList>
    </citation>
    <scope>NUCLEOTIDE SEQUENCE</scope>
    <source>
        <strain evidence="21">28L</strain>
    </source>
</reference>
<feature type="domain" description="3-dehydroquinate synthase C-terminal" evidence="20">
    <location>
        <begin position="182"/>
        <end position="320"/>
    </location>
</feature>
<feature type="binding site" evidence="18">
    <location>
        <position position="143"/>
    </location>
    <ligand>
        <name>NAD(+)</name>
        <dbReference type="ChEBI" id="CHEBI:57540"/>
    </ligand>
</feature>
<keyword evidence="14 18" id="KW-0520">NAD</keyword>
<feature type="domain" description="3-dehydroquinate synthase N-terminal" evidence="19">
    <location>
        <begin position="68"/>
        <end position="178"/>
    </location>
</feature>
<dbReference type="EC" id="4.2.3.4" evidence="7 18"/>
<feature type="binding site" evidence="18">
    <location>
        <position position="245"/>
    </location>
    <ligand>
        <name>Zn(2+)</name>
        <dbReference type="ChEBI" id="CHEBI:29105"/>
    </ligand>
</feature>
<evidence type="ECO:0000256" key="11">
    <source>
        <dbReference type="ARBA" id="ARBA00022723"/>
    </source>
</evidence>
<comment type="cofactor">
    <cofactor evidence="3">
        <name>Zn(2+)</name>
        <dbReference type="ChEBI" id="CHEBI:29105"/>
    </cofactor>
</comment>
<proteinExistence type="inferred from homology"/>
<evidence type="ECO:0000256" key="4">
    <source>
        <dbReference type="ARBA" id="ARBA00004496"/>
    </source>
</evidence>
<dbReference type="GO" id="GO:0046872">
    <property type="term" value="F:metal ion binding"/>
    <property type="evidence" value="ECO:0007669"/>
    <property type="project" value="UniProtKB-KW"/>
</dbReference>
<dbReference type="GO" id="GO:0000166">
    <property type="term" value="F:nucleotide binding"/>
    <property type="evidence" value="ECO:0007669"/>
    <property type="project" value="UniProtKB-KW"/>
</dbReference>
<dbReference type="GO" id="GO:0005737">
    <property type="term" value="C:cytoplasm"/>
    <property type="evidence" value="ECO:0007669"/>
    <property type="project" value="UniProtKB-SubCell"/>
</dbReference>
<comment type="caution">
    <text evidence="18">Lacks conserved residue(s) required for the propagation of feature annotation.</text>
</comment>
<evidence type="ECO:0000313" key="23">
    <source>
        <dbReference type="Proteomes" id="UP000003242"/>
    </source>
</evidence>
<evidence type="ECO:0000256" key="3">
    <source>
        <dbReference type="ARBA" id="ARBA00001947"/>
    </source>
</evidence>
<dbReference type="InterPro" id="IPR056179">
    <property type="entry name" value="DHQS_C"/>
</dbReference>
<evidence type="ECO:0000256" key="13">
    <source>
        <dbReference type="ARBA" id="ARBA00022833"/>
    </source>
</evidence>
<dbReference type="InterPro" id="IPR030960">
    <property type="entry name" value="DHQS/DOIS_N"/>
</dbReference>
<feature type="binding site" evidence="18">
    <location>
        <position position="152"/>
    </location>
    <ligand>
        <name>NAD(+)</name>
        <dbReference type="ChEBI" id="CHEBI:57540"/>
    </ligand>
</feature>
<dbReference type="Gene3D" id="1.20.1090.10">
    <property type="entry name" value="Dehydroquinate synthase-like - alpha domain"/>
    <property type="match status" value="1"/>
</dbReference>
<comment type="catalytic activity">
    <reaction evidence="1 18">
        <text>7-phospho-2-dehydro-3-deoxy-D-arabino-heptonate = 3-dehydroquinate + phosphate</text>
        <dbReference type="Rhea" id="RHEA:21968"/>
        <dbReference type="ChEBI" id="CHEBI:32364"/>
        <dbReference type="ChEBI" id="CHEBI:43474"/>
        <dbReference type="ChEBI" id="CHEBI:58394"/>
        <dbReference type="EC" id="4.2.3.4"/>
    </reaction>
</comment>
<evidence type="ECO:0000256" key="15">
    <source>
        <dbReference type="ARBA" id="ARBA00023141"/>
    </source>
</evidence>
<evidence type="ECO:0000256" key="7">
    <source>
        <dbReference type="ARBA" id="ARBA00013031"/>
    </source>
</evidence>
<dbReference type="UniPathway" id="UPA00053">
    <property type="reaction ID" value="UER00085"/>
</dbReference>
<evidence type="ECO:0000256" key="5">
    <source>
        <dbReference type="ARBA" id="ARBA00004661"/>
    </source>
</evidence>
<evidence type="ECO:0000256" key="1">
    <source>
        <dbReference type="ARBA" id="ARBA00001393"/>
    </source>
</evidence>
<keyword evidence="15 18" id="KW-0057">Aromatic amino acid biosynthesis</keyword>
<dbReference type="GO" id="GO:0003856">
    <property type="term" value="F:3-dehydroquinate synthase activity"/>
    <property type="evidence" value="ECO:0007669"/>
    <property type="project" value="UniProtKB-UniRule"/>
</dbReference>
<keyword evidence="9 18" id="KW-0963">Cytoplasm</keyword>